<evidence type="ECO:0000313" key="1">
    <source>
        <dbReference type="EMBL" id="KAJ8122951.1"/>
    </source>
</evidence>
<proteinExistence type="predicted"/>
<evidence type="ECO:0000313" key="2">
    <source>
        <dbReference type="Proteomes" id="UP001153334"/>
    </source>
</evidence>
<gene>
    <name evidence="1" type="ORF">ONZ43_g980</name>
</gene>
<dbReference type="Proteomes" id="UP001153334">
    <property type="component" value="Unassembled WGS sequence"/>
</dbReference>
<protein>
    <submittedName>
        <fullName evidence="1">Uncharacterized protein</fullName>
    </submittedName>
</protein>
<dbReference type="EMBL" id="JAPESX010000146">
    <property type="protein sequence ID" value="KAJ8122951.1"/>
    <property type="molecule type" value="Genomic_DNA"/>
</dbReference>
<sequence>MQSRGILLAIAGFAASAIAAAVPASAIDTTSPNVTVTVYPDGLPKELIPTEGSSGSVEKRANAGVYLCTDSYFTGYCVHIVQPQFVCINLSGDLNDKVSSVGPDSPYYCLFYGAFNCDDSESHFGTFSPGYNDLSTLGYNDKISSYICHPN</sequence>
<organism evidence="1 2">
    <name type="scientific">Nemania bipapillata</name>
    <dbReference type="NCBI Taxonomy" id="110536"/>
    <lineage>
        <taxon>Eukaryota</taxon>
        <taxon>Fungi</taxon>
        <taxon>Dikarya</taxon>
        <taxon>Ascomycota</taxon>
        <taxon>Pezizomycotina</taxon>
        <taxon>Sordariomycetes</taxon>
        <taxon>Xylariomycetidae</taxon>
        <taxon>Xylariales</taxon>
        <taxon>Xylariaceae</taxon>
        <taxon>Nemania</taxon>
    </lineage>
</organism>
<keyword evidence="2" id="KW-1185">Reference proteome</keyword>
<accession>A0ACC2J684</accession>
<comment type="caution">
    <text evidence="1">The sequence shown here is derived from an EMBL/GenBank/DDBJ whole genome shotgun (WGS) entry which is preliminary data.</text>
</comment>
<name>A0ACC2J684_9PEZI</name>
<reference evidence="1" key="1">
    <citation type="submission" date="2022-11" db="EMBL/GenBank/DDBJ databases">
        <title>Genome Sequence of Nemania bipapillata.</title>
        <authorList>
            <person name="Buettner E."/>
        </authorList>
    </citation>
    <scope>NUCLEOTIDE SEQUENCE</scope>
    <source>
        <strain evidence="1">CP14</strain>
    </source>
</reference>